<evidence type="ECO:0000313" key="3">
    <source>
        <dbReference type="Proteomes" id="UP000626786"/>
    </source>
</evidence>
<evidence type="ECO:0000313" key="2">
    <source>
        <dbReference type="EMBL" id="MBD7983593.1"/>
    </source>
</evidence>
<comment type="similarity">
    <text evidence="1">Belongs to the short-chain dehydrogenases/reductases (SDR) family.</text>
</comment>
<dbReference type="EMBL" id="JACSQN010000002">
    <property type="protein sequence ID" value="MBD7983593.1"/>
    <property type="molecule type" value="Genomic_DNA"/>
</dbReference>
<dbReference type="SUPFAM" id="SSF51735">
    <property type="entry name" value="NAD(P)-binding Rossmann-fold domains"/>
    <property type="match status" value="1"/>
</dbReference>
<dbReference type="RefSeq" id="WP_191693284.1">
    <property type="nucleotide sequence ID" value="NZ_JACSQN010000002.1"/>
</dbReference>
<dbReference type="Proteomes" id="UP000626786">
    <property type="component" value="Unassembled WGS sequence"/>
</dbReference>
<dbReference type="PANTHER" id="PTHR42879:SF2">
    <property type="entry name" value="3-OXOACYL-[ACYL-CARRIER-PROTEIN] REDUCTASE FABG"/>
    <property type="match status" value="1"/>
</dbReference>
<comment type="caution">
    <text evidence="2">The sequence shown here is derived from an EMBL/GenBank/DDBJ whole genome shotgun (WGS) entry which is preliminary data.</text>
</comment>
<evidence type="ECO:0000256" key="1">
    <source>
        <dbReference type="ARBA" id="ARBA00006484"/>
    </source>
</evidence>
<dbReference type="InterPro" id="IPR002347">
    <property type="entry name" value="SDR_fam"/>
</dbReference>
<accession>A0ABR8U7B1</accession>
<proteinExistence type="inferred from homology"/>
<dbReference type="PANTHER" id="PTHR42879">
    <property type="entry name" value="3-OXOACYL-(ACYL-CARRIER-PROTEIN) REDUCTASE"/>
    <property type="match status" value="1"/>
</dbReference>
<name>A0ABR8U7B1_9BACL</name>
<dbReference type="Gene3D" id="3.40.50.720">
    <property type="entry name" value="NAD(P)-binding Rossmann-like Domain"/>
    <property type="match status" value="1"/>
</dbReference>
<dbReference type="InterPro" id="IPR050259">
    <property type="entry name" value="SDR"/>
</dbReference>
<protein>
    <submittedName>
        <fullName evidence="2">SDR family oxidoreductase</fullName>
    </submittedName>
</protein>
<dbReference type="PRINTS" id="PR00081">
    <property type="entry name" value="GDHRDH"/>
</dbReference>
<sequence length="242" mass="26194">MKSRAIVLGASGGIGHAICRELAADGWSLYLHYNKNANKVIRLCEELSNEYPENFFEVVHADFSKSDGADLLASGTGQIQAIVVASGHSMLKLLSDTTTEDMDALWRVHMQNPASFISLVSSRLRSYATSYVLFIGSIWGETGAAGEVMYSAVKGAQHAFVKAFAKEASYTGTRVNAITPGWIETDMNGELSEEDKLEVISHIPLQSTGSPEDVANLACFLLSGKADYMTGEIVKLNGGWYI</sequence>
<organism evidence="2 3">
    <name type="scientific">Sporosarcina quadrami</name>
    <dbReference type="NCBI Taxonomy" id="2762234"/>
    <lineage>
        <taxon>Bacteria</taxon>
        <taxon>Bacillati</taxon>
        <taxon>Bacillota</taxon>
        <taxon>Bacilli</taxon>
        <taxon>Bacillales</taxon>
        <taxon>Caryophanaceae</taxon>
        <taxon>Sporosarcina</taxon>
    </lineage>
</organism>
<dbReference type="InterPro" id="IPR036291">
    <property type="entry name" value="NAD(P)-bd_dom_sf"/>
</dbReference>
<keyword evidence="3" id="KW-1185">Reference proteome</keyword>
<gene>
    <name evidence="2" type="ORF">H9649_03275</name>
</gene>
<dbReference type="CDD" id="cd05233">
    <property type="entry name" value="SDR_c"/>
    <property type="match status" value="1"/>
</dbReference>
<reference evidence="2 3" key="1">
    <citation type="submission" date="2020-08" db="EMBL/GenBank/DDBJ databases">
        <title>A Genomic Blueprint of the Chicken Gut Microbiome.</title>
        <authorList>
            <person name="Gilroy R."/>
            <person name="Ravi A."/>
            <person name="Getino M."/>
            <person name="Pursley I."/>
            <person name="Horton D.L."/>
            <person name="Alikhan N.-F."/>
            <person name="Baker D."/>
            <person name="Gharbi K."/>
            <person name="Hall N."/>
            <person name="Watson M."/>
            <person name="Adriaenssens E.M."/>
            <person name="Foster-Nyarko E."/>
            <person name="Jarju S."/>
            <person name="Secka A."/>
            <person name="Antonio M."/>
            <person name="Oren A."/>
            <person name="Chaudhuri R."/>
            <person name="La Ragione R.M."/>
            <person name="Hildebrand F."/>
            <person name="Pallen M.J."/>
        </authorList>
    </citation>
    <scope>NUCLEOTIDE SEQUENCE [LARGE SCALE GENOMIC DNA]</scope>
    <source>
        <strain evidence="2 3">Sa2YVA2</strain>
    </source>
</reference>
<dbReference type="NCBIfam" id="NF047420">
    <property type="entry name" value="EF_P_mod_YmfI"/>
    <property type="match status" value="1"/>
</dbReference>
<dbReference type="Pfam" id="PF13561">
    <property type="entry name" value="adh_short_C2"/>
    <property type="match status" value="1"/>
</dbReference>